<feature type="domain" description="Aldehyde dehydrogenase" evidence="2">
    <location>
        <begin position="2"/>
        <end position="290"/>
    </location>
</feature>
<dbReference type="Gene3D" id="3.40.309.10">
    <property type="entry name" value="Aldehyde Dehydrogenase, Chain A, domain 2"/>
    <property type="match status" value="1"/>
</dbReference>
<feature type="non-terminal residue" evidence="3">
    <location>
        <position position="1"/>
    </location>
</feature>
<protein>
    <recommendedName>
        <fullName evidence="2">Aldehyde dehydrogenase domain-containing protein</fullName>
    </recommendedName>
</protein>
<dbReference type="InterPro" id="IPR016163">
    <property type="entry name" value="Ald_DH_C"/>
</dbReference>
<dbReference type="PANTHER" id="PTHR11699">
    <property type="entry name" value="ALDEHYDE DEHYDROGENASE-RELATED"/>
    <property type="match status" value="1"/>
</dbReference>
<feature type="non-terminal residue" evidence="3">
    <location>
        <position position="290"/>
    </location>
</feature>
<dbReference type="PROSITE" id="PS00687">
    <property type="entry name" value="ALDEHYDE_DEHYDR_GLU"/>
    <property type="match status" value="1"/>
</dbReference>
<dbReference type="Pfam" id="PF00171">
    <property type="entry name" value="Aldedh"/>
    <property type="match status" value="1"/>
</dbReference>
<gene>
    <name evidence="3" type="ORF">METZ01_LOCUS390727</name>
</gene>
<evidence type="ECO:0000259" key="2">
    <source>
        <dbReference type="Pfam" id="PF00171"/>
    </source>
</evidence>
<dbReference type="AlphaFoldDB" id="A0A382UUE6"/>
<dbReference type="InterPro" id="IPR015590">
    <property type="entry name" value="Aldehyde_DH_dom"/>
</dbReference>
<proteinExistence type="predicted"/>
<organism evidence="3">
    <name type="scientific">marine metagenome</name>
    <dbReference type="NCBI Taxonomy" id="408172"/>
    <lineage>
        <taxon>unclassified sequences</taxon>
        <taxon>metagenomes</taxon>
        <taxon>ecological metagenomes</taxon>
    </lineage>
</organism>
<name>A0A382UUE6_9ZZZZ</name>
<evidence type="ECO:0000256" key="1">
    <source>
        <dbReference type="ARBA" id="ARBA00023002"/>
    </source>
</evidence>
<dbReference type="Gene3D" id="3.40.605.10">
    <property type="entry name" value="Aldehyde Dehydrogenase, Chain A, domain 1"/>
    <property type="match status" value="1"/>
</dbReference>
<keyword evidence="1" id="KW-0560">Oxidoreductase</keyword>
<dbReference type="InterPro" id="IPR029510">
    <property type="entry name" value="Ald_DH_CS_GLU"/>
</dbReference>
<reference evidence="3" key="1">
    <citation type="submission" date="2018-05" db="EMBL/GenBank/DDBJ databases">
        <authorList>
            <person name="Lanie J.A."/>
            <person name="Ng W.-L."/>
            <person name="Kazmierczak K.M."/>
            <person name="Andrzejewski T.M."/>
            <person name="Davidsen T.M."/>
            <person name="Wayne K.J."/>
            <person name="Tettelin H."/>
            <person name="Glass J.I."/>
            <person name="Rusch D."/>
            <person name="Podicherti R."/>
            <person name="Tsui H.-C.T."/>
            <person name="Winkler M.E."/>
        </authorList>
    </citation>
    <scope>NUCLEOTIDE SEQUENCE</scope>
</reference>
<dbReference type="SUPFAM" id="SSF53720">
    <property type="entry name" value="ALDH-like"/>
    <property type="match status" value="1"/>
</dbReference>
<dbReference type="InterPro" id="IPR016161">
    <property type="entry name" value="Ald_DH/histidinol_DH"/>
</dbReference>
<dbReference type="GO" id="GO:0016620">
    <property type="term" value="F:oxidoreductase activity, acting on the aldehyde or oxo group of donors, NAD or NADP as acceptor"/>
    <property type="evidence" value="ECO:0007669"/>
    <property type="project" value="InterPro"/>
</dbReference>
<dbReference type="InterPro" id="IPR016162">
    <property type="entry name" value="Ald_DH_N"/>
</dbReference>
<sequence length="290" mass="31651">QKATVSWSSLRLTQRSQTLRLVRKKLVAHMDELSELIASETGKTNWEGFLEVFTAVEHLRHISRHGPEYLRTERRSSGVFLHKKCYVNYVPHGVVGIISPWNYPLILTATPVVEALMAGNTVVLKPSELTPLTGKRMGELFHEAGVPEDALQVIHGFGDVGAAIVDSTHADMVCFTGSVEVGRKIAIACAEKLKPVVLELGGKDPMIVLEDANLERAAGAAVWGGFSNCGQTCISAERIYVVESIADKFIGLVKTKTEKLNVGPDKTNSDVGALVNEQQREIVMAHIKEA</sequence>
<dbReference type="EMBL" id="UINC01146888">
    <property type="protein sequence ID" value="SVD37873.1"/>
    <property type="molecule type" value="Genomic_DNA"/>
</dbReference>
<accession>A0A382UUE6</accession>
<evidence type="ECO:0000313" key="3">
    <source>
        <dbReference type="EMBL" id="SVD37873.1"/>
    </source>
</evidence>